<dbReference type="CDD" id="cd01184">
    <property type="entry name" value="INT_C_like_1"/>
    <property type="match status" value="1"/>
</dbReference>
<dbReference type="InterPro" id="IPR002104">
    <property type="entry name" value="Integrase_catalytic"/>
</dbReference>
<dbReference type="InterPro" id="IPR050090">
    <property type="entry name" value="Tyrosine_recombinase_XerCD"/>
</dbReference>
<evidence type="ECO:0000256" key="4">
    <source>
        <dbReference type="ARBA" id="ARBA00023172"/>
    </source>
</evidence>
<dbReference type="InterPro" id="IPR013762">
    <property type="entry name" value="Integrase-like_cat_sf"/>
</dbReference>
<dbReference type="InterPro" id="IPR011010">
    <property type="entry name" value="DNA_brk_join_enz"/>
</dbReference>
<organism evidence="8 9">
    <name type="scientific">Rhodopseudomonas pentothenatexigens</name>
    <dbReference type="NCBI Taxonomy" id="999699"/>
    <lineage>
        <taxon>Bacteria</taxon>
        <taxon>Pseudomonadati</taxon>
        <taxon>Pseudomonadota</taxon>
        <taxon>Alphaproteobacteria</taxon>
        <taxon>Hyphomicrobiales</taxon>
        <taxon>Nitrobacteraceae</taxon>
        <taxon>Rhodopseudomonas</taxon>
    </lineage>
</organism>
<name>A0A336JWQ5_9BRAD</name>
<dbReference type="GO" id="GO:0006310">
    <property type="term" value="P:DNA recombination"/>
    <property type="evidence" value="ECO:0007669"/>
    <property type="project" value="UniProtKB-KW"/>
</dbReference>
<evidence type="ECO:0000313" key="7">
    <source>
        <dbReference type="EMBL" id="RED25795.1"/>
    </source>
</evidence>
<dbReference type="SUPFAM" id="SSF56349">
    <property type="entry name" value="DNA breaking-rejoining enzymes"/>
    <property type="match status" value="1"/>
</dbReference>
<protein>
    <submittedName>
        <fullName evidence="8">Phage integrase family protein</fullName>
    </submittedName>
</protein>
<accession>A0A336JWQ5</accession>
<dbReference type="AlphaFoldDB" id="A0A336JWQ5"/>
<dbReference type="EMBL" id="UFQQ01000030">
    <property type="protein sequence ID" value="SSW93123.1"/>
    <property type="molecule type" value="Genomic_DNA"/>
</dbReference>
<keyword evidence="3" id="KW-0238">DNA-binding</keyword>
<dbReference type="Proteomes" id="UP000252631">
    <property type="component" value="Unassembled WGS sequence"/>
</dbReference>
<dbReference type="GO" id="GO:0015074">
    <property type="term" value="P:DNA integration"/>
    <property type="evidence" value="ECO:0007669"/>
    <property type="project" value="UniProtKB-KW"/>
</dbReference>
<keyword evidence="2" id="KW-0229">DNA integration</keyword>
<dbReference type="EMBL" id="QRDT01000030">
    <property type="protein sequence ID" value="RED25795.1"/>
    <property type="molecule type" value="Genomic_DNA"/>
</dbReference>
<dbReference type="PROSITE" id="PS51898">
    <property type="entry name" value="TYR_RECOMBINASE"/>
    <property type="match status" value="1"/>
</dbReference>
<keyword evidence="4" id="KW-0233">DNA recombination</keyword>
<evidence type="ECO:0000256" key="5">
    <source>
        <dbReference type="SAM" id="Coils"/>
    </source>
</evidence>
<dbReference type="RefSeq" id="WP_114360524.1">
    <property type="nucleotide sequence ID" value="NZ_QRDT01000030.1"/>
</dbReference>
<evidence type="ECO:0000313" key="10">
    <source>
        <dbReference type="Proteomes" id="UP000256343"/>
    </source>
</evidence>
<dbReference type="Gene3D" id="1.10.443.10">
    <property type="entry name" value="Intergrase catalytic core"/>
    <property type="match status" value="1"/>
</dbReference>
<evidence type="ECO:0000313" key="9">
    <source>
        <dbReference type="Proteomes" id="UP000252631"/>
    </source>
</evidence>
<evidence type="ECO:0000256" key="3">
    <source>
        <dbReference type="ARBA" id="ARBA00023125"/>
    </source>
</evidence>
<feature type="coiled-coil region" evidence="5">
    <location>
        <begin position="85"/>
        <end position="112"/>
    </location>
</feature>
<evidence type="ECO:0000256" key="2">
    <source>
        <dbReference type="ARBA" id="ARBA00022908"/>
    </source>
</evidence>
<proteinExistence type="inferred from homology"/>
<evidence type="ECO:0000256" key="1">
    <source>
        <dbReference type="ARBA" id="ARBA00008857"/>
    </source>
</evidence>
<sequence>MYLWKRGDVYWFRRSIPTELKAHVGSSDAAVSLRTGDRRKARKRAMRLAVAMDQWSDAVRQAHADDPDQPDRALLLRMLDDAMGLAEGQQAIMKARRQADAIQAAVTDYKSKVETLGQLSGIADRISAISDRVAALRAAPAKARSNEFADLRAVFMNEFGKLRDDVQNVHKNQWSSDLLSTKVEAYVAAKAKDLGGTKHVSTIGPRIQNFIQTIGDKPLREYTRQDFERYRDILDRTPKRAYDRFKTYDLAVATEQNEKRLRPFDVIDDKTVDDDYLTPVKTFFTHLVRHSLIPANPAVGIVSTRTRESRRTERPDEGRLAFTSDQISAYFRYIVRTRSRATEDYWLPILALYTGARLNELCQIEPRRIVMHNRRWHIDLLTVYDRDEIERAVKGLKPKDKAVARLKLKTASARRQIPIHDDLISAGFIDLVEERREHPKFVRLFPRLRTDRYGYYSSAVGKRLNRDLQRAGAKTAATSFYSLRHNFSAALSRALTPDRTKDRIMGHLIDGAQGHYNNPKLEDFETAVIERVDFPGVDISPYLSRKKR</sequence>
<evidence type="ECO:0000259" key="6">
    <source>
        <dbReference type="PROSITE" id="PS51898"/>
    </source>
</evidence>
<feature type="domain" description="Tyr recombinase" evidence="6">
    <location>
        <begin position="317"/>
        <end position="529"/>
    </location>
</feature>
<dbReference type="GO" id="GO:0003677">
    <property type="term" value="F:DNA binding"/>
    <property type="evidence" value="ECO:0007669"/>
    <property type="project" value="UniProtKB-KW"/>
</dbReference>
<gene>
    <name evidence="7" type="ORF">BJ125_13028</name>
    <name evidence="8" type="ORF">SAMN05892882_13028</name>
</gene>
<reference evidence="8 9" key="1">
    <citation type="submission" date="2017-08" db="EMBL/GenBank/DDBJ databases">
        <authorList>
            <person name="de Groot N.N."/>
        </authorList>
    </citation>
    <scope>NUCLEOTIDE SEQUENCE [LARGE SCALE GENOMIC DNA]</scope>
    <source>
        <strain evidence="8 9">JA575</strain>
    </source>
</reference>
<dbReference type="Pfam" id="PF00589">
    <property type="entry name" value="Phage_integrase"/>
    <property type="match status" value="1"/>
</dbReference>
<evidence type="ECO:0000313" key="8">
    <source>
        <dbReference type="EMBL" id="SSW93123.1"/>
    </source>
</evidence>
<reference evidence="7 10" key="2">
    <citation type="submission" date="2018-07" db="EMBL/GenBank/DDBJ databases">
        <title>Genomic Encyclopedia of Archaeal and Bacterial Type Strains, Phase II (KMG-II): from individual species to whole genera.</title>
        <authorList>
            <person name="Goeker M."/>
        </authorList>
    </citation>
    <scope>NUCLEOTIDE SEQUENCE [LARGE SCALE GENOMIC DNA]</scope>
    <source>
        <strain evidence="7 10">JA575</strain>
    </source>
</reference>
<keyword evidence="10" id="KW-1185">Reference proteome</keyword>
<comment type="similarity">
    <text evidence="1">Belongs to the 'phage' integrase family.</text>
</comment>
<dbReference type="PANTHER" id="PTHR30349">
    <property type="entry name" value="PHAGE INTEGRASE-RELATED"/>
    <property type="match status" value="1"/>
</dbReference>
<dbReference type="PANTHER" id="PTHR30349:SF41">
    <property type="entry name" value="INTEGRASE_RECOMBINASE PROTEIN MJ0367-RELATED"/>
    <property type="match status" value="1"/>
</dbReference>
<dbReference type="InterPro" id="IPR046668">
    <property type="entry name" value="DUF6538"/>
</dbReference>
<dbReference type="Pfam" id="PF20172">
    <property type="entry name" value="DUF6538"/>
    <property type="match status" value="1"/>
</dbReference>
<dbReference type="OrthoDB" id="9784724at2"/>
<keyword evidence="5" id="KW-0175">Coiled coil</keyword>
<dbReference type="Proteomes" id="UP000256343">
    <property type="component" value="Unassembled WGS sequence"/>
</dbReference>